<proteinExistence type="predicted"/>
<gene>
    <name evidence="4" type="ORF">EXM22_11095</name>
</gene>
<dbReference type="AlphaFoldDB" id="A0A5C1QLY3"/>
<accession>A0A5C1QLY3</accession>
<dbReference type="Proteomes" id="UP000324209">
    <property type="component" value="Chromosome"/>
</dbReference>
<dbReference type="GO" id="GO:0016491">
    <property type="term" value="F:oxidoreductase activity"/>
    <property type="evidence" value="ECO:0007669"/>
    <property type="project" value="UniProtKB-KW"/>
</dbReference>
<keyword evidence="2" id="KW-0560">Oxidoreductase</keyword>
<evidence type="ECO:0000256" key="3">
    <source>
        <dbReference type="ARBA" id="ARBA00023027"/>
    </source>
</evidence>
<dbReference type="GO" id="GO:0046872">
    <property type="term" value="F:metal ion binding"/>
    <property type="evidence" value="ECO:0007669"/>
    <property type="project" value="UniProtKB-KW"/>
</dbReference>
<dbReference type="OrthoDB" id="9801783at2"/>
<name>A0A5C1QLY3_9SPIO</name>
<dbReference type="EMBL" id="CP036150">
    <property type="protein sequence ID" value="QEN08507.1"/>
    <property type="molecule type" value="Genomic_DNA"/>
</dbReference>
<protein>
    <submittedName>
        <fullName evidence="4">4-hydroxythreonine-4-phosphate dehydrogenase PdxA</fullName>
    </submittedName>
</protein>
<dbReference type="Gene3D" id="3.40.718.10">
    <property type="entry name" value="Isopropylmalate Dehydrogenase"/>
    <property type="match status" value="1"/>
</dbReference>
<keyword evidence="5" id="KW-1185">Reference proteome</keyword>
<keyword evidence="1" id="KW-0479">Metal-binding</keyword>
<sequence length="349" mass="38172">MFNINKPIAEGFCFPLYSPGVNCMQKIAFMIGDPAGIGPEITVRCINEYKNRGPVSLILVGDRPSFDRALKVCDVKMNIQDITEDQIKNSEADLMFLNIPVENGEMIPYGEVSAKSGACVYRSLKKIMSLIDSKLIQGFVFAPFNKEAMKKGGCPFPSELDMFKDHFNRPDITGEINFLDPMWTVRVSSHIAVKDIPLYVKKERILDSITFLNEELKRFSVKRRRIAVAALNPHGGEKGLFGTEEGDEIEPAVKAAREAGIDASGPFPADTIFLKVKNGEYDAIVSMYHDQGQIATKLLGFDKGVTIHGGMPVAIATCAHGTAFDIAGKGVAKPTALIQALKVVLGSLK</sequence>
<dbReference type="KEGG" id="ock:EXM22_11095"/>
<dbReference type="SUPFAM" id="SSF53659">
    <property type="entry name" value="Isocitrate/Isopropylmalate dehydrogenase-like"/>
    <property type="match status" value="1"/>
</dbReference>
<keyword evidence="3" id="KW-0520">NAD</keyword>
<evidence type="ECO:0000313" key="4">
    <source>
        <dbReference type="EMBL" id="QEN08507.1"/>
    </source>
</evidence>
<dbReference type="PANTHER" id="PTHR30004:SF3">
    <property type="entry name" value="4-HYDROXYTHREONINE-4-PHOSPHATE DEHYDROGENASE 2-RELATED"/>
    <property type="match status" value="1"/>
</dbReference>
<evidence type="ECO:0000256" key="1">
    <source>
        <dbReference type="ARBA" id="ARBA00022723"/>
    </source>
</evidence>
<reference evidence="4 5" key="1">
    <citation type="submission" date="2019-02" db="EMBL/GenBank/DDBJ databases">
        <title>Complete Genome Sequence and Methylome Analysis of free living Spirochaetas.</title>
        <authorList>
            <person name="Fomenkov A."/>
            <person name="Dubinina G."/>
            <person name="Leshcheva N."/>
            <person name="Mikheeva N."/>
            <person name="Grabovich M."/>
            <person name="Vincze T."/>
            <person name="Roberts R.J."/>
        </authorList>
    </citation>
    <scope>NUCLEOTIDE SEQUENCE [LARGE SCALE GENOMIC DNA]</scope>
    <source>
        <strain evidence="4 5">K2</strain>
    </source>
</reference>
<dbReference type="GO" id="GO:0051287">
    <property type="term" value="F:NAD binding"/>
    <property type="evidence" value="ECO:0007669"/>
    <property type="project" value="InterPro"/>
</dbReference>
<evidence type="ECO:0000313" key="5">
    <source>
        <dbReference type="Proteomes" id="UP000324209"/>
    </source>
</evidence>
<dbReference type="InterPro" id="IPR005255">
    <property type="entry name" value="PdxA_fam"/>
</dbReference>
<dbReference type="PANTHER" id="PTHR30004">
    <property type="entry name" value="4-HYDROXYTHREONINE-4-PHOSPHATE DEHYDROGENASE"/>
    <property type="match status" value="1"/>
</dbReference>
<evidence type="ECO:0000256" key="2">
    <source>
        <dbReference type="ARBA" id="ARBA00023002"/>
    </source>
</evidence>
<dbReference type="Pfam" id="PF04166">
    <property type="entry name" value="PdxA"/>
    <property type="match status" value="1"/>
</dbReference>
<organism evidence="4 5">
    <name type="scientific">Oceanispirochaeta crateris</name>
    <dbReference type="NCBI Taxonomy" id="2518645"/>
    <lineage>
        <taxon>Bacteria</taxon>
        <taxon>Pseudomonadati</taxon>
        <taxon>Spirochaetota</taxon>
        <taxon>Spirochaetia</taxon>
        <taxon>Spirochaetales</taxon>
        <taxon>Spirochaetaceae</taxon>
        <taxon>Oceanispirochaeta</taxon>
    </lineage>
</organism>